<dbReference type="AlphaFoldDB" id="A0A4R1BZA0"/>
<comment type="caution">
    <text evidence="3">The sequence shown here is derived from an EMBL/GenBank/DDBJ whole genome shotgun (WGS) entry which is preliminary data.</text>
</comment>
<dbReference type="GO" id="GO:0016151">
    <property type="term" value="F:nickel cation binding"/>
    <property type="evidence" value="ECO:0007669"/>
    <property type="project" value="InterPro"/>
</dbReference>
<gene>
    <name evidence="3" type="ORF">EPD65_10940</name>
</gene>
<dbReference type="Gene3D" id="1.10.4190.10">
    <property type="entry name" value="Urease accessory protein UreF"/>
    <property type="match status" value="1"/>
</dbReference>
<sequence>MLLADARLPVAGHTQSGGLEPAVADGLRDVPGYVRTRLTTVTRVDAAAGVVALHHLRQALPLGAVEAAWAARTPSLAMRRTSRAQGKALLRLAVRLWPDAPAVAAVAALDSPSRPAVLASCAAVTGLGPRSLARLVGYDDVQTVASAALKLLPLDPADVACWVHDALPEVEAMAEGVAGLTSPDDIPAAGAPQLEAWAEAHARTTRRLFSA</sequence>
<organism evidence="3 4">
    <name type="scientific">Nocardioides jejuensis</name>
    <dbReference type="NCBI Taxonomy" id="2502782"/>
    <lineage>
        <taxon>Bacteria</taxon>
        <taxon>Bacillati</taxon>
        <taxon>Actinomycetota</taxon>
        <taxon>Actinomycetes</taxon>
        <taxon>Propionibacteriales</taxon>
        <taxon>Nocardioidaceae</taxon>
        <taxon>Nocardioides</taxon>
    </lineage>
</organism>
<evidence type="ECO:0000256" key="2">
    <source>
        <dbReference type="ARBA" id="ARBA00023186"/>
    </source>
</evidence>
<protein>
    <submittedName>
        <fullName evidence="3">Urease accessory protein UreF</fullName>
    </submittedName>
</protein>
<keyword evidence="4" id="KW-1185">Reference proteome</keyword>
<dbReference type="InterPro" id="IPR038277">
    <property type="entry name" value="UreF_sf"/>
</dbReference>
<accession>A0A4R1BZA0</accession>
<evidence type="ECO:0000313" key="3">
    <source>
        <dbReference type="EMBL" id="TCJ23449.1"/>
    </source>
</evidence>
<proteinExistence type="predicted"/>
<dbReference type="Proteomes" id="UP000295453">
    <property type="component" value="Unassembled WGS sequence"/>
</dbReference>
<reference evidence="3 4" key="1">
    <citation type="submission" date="2019-03" db="EMBL/GenBank/DDBJ databases">
        <authorList>
            <person name="Kim M.K.M."/>
        </authorList>
    </citation>
    <scope>NUCLEOTIDE SEQUENCE [LARGE SCALE GENOMIC DNA]</scope>
    <source>
        <strain evidence="3 4">18JY15-6</strain>
    </source>
</reference>
<dbReference type="EMBL" id="SJZJ01000017">
    <property type="protein sequence ID" value="TCJ23449.1"/>
    <property type="molecule type" value="Genomic_DNA"/>
</dbReference>
<dbReference type="InterPro" id="IPR002639">
    <property type="entry name" value="UreF"/>
</dbReference>
<dbReference type="Pfam" id="PF01730">
    <property type="entry name" value="UreF"/>
    <property type="match status" value="1"/>
</dbReference>
<evidence type="ECO:0000256" key="1">
    <source>
        <dbReference type="ARBA" id="ARBA00022988"/>
    </source>
</evidence>
<keyword evidence="2" id="KW-0143">Chaperone</keyword>
<name>A0A4R1BZA0_9ACTN</name>
<keyword evidence="1" id="KW-0996">Nickel insertion</keyword>
<dbReference type="OrthoDB" id="3382047at2"/>
<evidence type="ECO:0000313" key="4">
    <source>
        <dbReference type="Proteomes" id="UP000295453"/>
    </source>
</evidence>
<dbReference type="PANTHER" id="PTHR33620:SF1">
    <property type="entry name" value="UREASE ACCESSORY PROTEIN F"/>
    <property type="match status" value="1"/>
</dbReference>
<dbReference type="PANTHER" id="PTHR33620">
    <property type="entry name" value="UREASE ACCESSORY PROTEIN F"/>
    <property type="match status" value="1"/>
</dbReference>